<sequence>MIKDDHFKIMQVADDQSSVMKETNGITSSMVKDIAENEKNAKNGKSNVVRVNNEVDFEDPKVPYPGRPRAPHLGSPRGAIPGEIGRHGPSEAESTIPGEDWEHQTRGGPGAPDLWRPGGATPEDDKEHQTLGGRAVLTRG</sequence>
<comment type="caution">
    <text evidence="1">The sequence shown here is derived from an EMBL/GenBank/DDBJ whole genome shotgun (WGS) entry which is preliminary data.</text>
</comment>
<accession>A0ACB8Y241</accession>
<gene>
    <name evidence="1" type="ORF">L6452_37146</name>
</gene>
<proteinExistence type="predicted"/>
<name>A0ACB8Y241_ARCLA</name>
<reference evidence="2" key="1">
    <citation type="journal article" date="2022" name="Mol. Ecol. Resour.">
        <title>The genomes of chicory, endive, great burdock and yacon provide insights into Asteraceae palaeo-polyploidization history and plant inulin production.</title>
        <authorList>
            <person name="Fan W."/>
            <person name="Wang S."/>
            <person name="Wang H."/>
            <person name="Wang A."/>
            <person name="Jiang F."/>
            <person name="Liu H."/>
            <person name="Zhao H."/>
            <person name="Xu D."/>
            <person name="Zhang Y."/>
        </authorList>
    </citation>
    <scope>NUCLEOTIDE SEQUENCE [LARGE SCALE GENOMIC DNA]</scope>
    <source>
        <strain evidence="2">cv. Niubang</strain>
    </source>
</reference>
<evidence type="ECO:0000313" key="2">
    <source>
        <dbReference type="Proteomes" id="UP001055879"/>
    </source>
</evidence>
<evidence type="ECO:0000313" key="1">
    <source>
        <dbReference type="EMBL" id="KAI3677874.1"/>
    </source>
</evidence>
<dbReference type="Proteomes" id="UP001055879">
    <property type="component" value="Linkage Group LG14"/>
</dbReference>
<protein>
    <submittedName>
        <fullName evidence="1">Uncharacterized protein</fullName>
    </submittedName>
</protein>
<keyword evidence="2" id="KW-1185">Reference proteome</keyword>
<organism evidence="1 2">
    <name type="scientific">Arctium lappa</name>
    <name type="common">Greater burdock</name>
    <name type="synonym">Lappa major</name>
    <dbReference type="NCBI Taxonomy" id="4217"/>
    <lineage>
        <taxon>Eukaryota</taxon>
        <taxon>Viridiplantae</taxon>
        <taxon>Streptophyta</taxon>
        <taxon>Embryophyta</taxon>
        <taxon>Tracheophyta</taxon>
        <taxon>Spermatophyta</taxon>
        <taxon>Magnoliopsida</taxon>
        <taxon>eudicotyledons</taxon>
        <taxon>Gunneridae</taxon>
        <taxon>Pentapetalae</taxon>
        <taxon>asterids</taxon>
        <taxon>campanulids</taxon>
        <taxon>Asterales</taxon>
        <taxon>Asteraceae</taxon>
        <taxon>Carduoideae</taxon>
        <taxon>Cardueae</taxon>
        <taxon>Arctiinae</taxon>
        <taxon>Arctium</taxon>
    </lineage>
</organism>
<reference evidence="1 2" key="2">
    <citation type="journal article" date="2022" name="Mol. Ecol. Resour.">
        <title>The genomes of chicory, endive, great burdock and yacon provide insights into Asteraceae paleo-polyploidization history and plant inulin production.</title>
        <authorList>
            <person name="Fan W."/>
            <person name="Wang S."/>
            <person name="Wang H."/>
            <person name="Wang A."/>
            <person name="Jiang F."/>
            <person name="Liu H."/>
            <person name="Zhao H."/>
            <person name="Xu D."/>
            <person name="Zhang Y."/>
        </authorList>
    </citation>
    <scope>NUCLEOTIDE SEQUENCE [LARGE SCALE GENOMIC DNA]</scope>
    <source>
        <strain evidence="2">cv. Niubang</strain>
    </source>
</reference>
<dbReference type="EMBL" id="CM042060">
    <property type="protein sequence ID" value="KAI3677874.1"/>
    <property type="molecule type" value="Genomic_DNA"/>
</dbReference>